<feature type="region of interest" description="Disordered" evidence="1">
    <location>
        <begin position="296"/>
        <end position="315"/>
    </location>
</feature>
<dbReference type="OMA" id="CSGELEY"/>
<protein>
    <recommendedName>
        <fullName evidence="4">Cell cycle control protein</fullName>
    </recommendedName>
</protein>
<feature type="compositionally biased region" description="Polar residues" evidence="1">
    <location>
        <begin position="62"/>
        <end position="78"/>
    </location>
</feature>
<proteinExistence type="predicted"/>
<dbReference type="RefSeq" id="XP_016640667.1">
    <property type="nucleotide sequence ID" value="XM_016789687.1"/>
</dbReference>
<dbReference type="GO" id="GO:0004842">
    <property type="term" value="F:ubiquitin-protein transferase activity"/>
    <property type="evidence" value="ECO:0007669"/>
    <property type="project" value="TreeGrafter"/>
</dbReference>
<dbReference type="HOGENOM" id="CLU_050547_0_0_1"/>
<dbReference type="PANTHER" id="PTHR28042">
    <property type="entry name" value="E3 UBIQUITIN-PROTEIN LIGASE COMPLEX SLX5-SLX8 SUBUNIT SLX5"/>
    <property type="match status" value="1"/>
</dbReference>
<feature type="region of interest" description="Disordered" evidence="1">
    <location>
        <begin position="18"/>
        <end position="90"/>
    </location>
</feature>
<feature type="compositionally biased region" description="Polar residues" evidence="1">
    <location>
        <begin position="301"/>
        <end position="315"/>
    </location>
</feature>
<sequence length="344" mass="37473">MATVHADELVEVEVAWLGARPRDPRQPAVIDLTDLPDSPPSNRPPRREPSTGSLRSRRTNSQRRSPPTLNRTDSITMTGGNIVNNNNGPGGSLVIDLTREQSPDLNNRLPLPVDPAPTLGTNGNLDHLALPNLAPTRRRPPTADHRRPLGANFLPNAALDYINAFALLHDGPGRSARIRNAPPFRYFMNEAPFEPAIGGLHLNYQRAAFTTPPAPPPPPPPPKMTVPPAREGFTRDTGEDVVVICPACSGELEYDPSGGREDGSTGKKRAKREKGEHHFWAVKACGHVYCQSCFDSRRPTTKNQSRFRASDGSSRLTPQSKVFCAVDGCKSDVTNKGAWVGIFL</sequence>
<dbReference type="InterPro" id="IPR038886">
    <property type="entry name" value="E3_SLX5/Rfp1"/>
</dbReference>
<dbReference type="Proteomes" id="UP000028545">
    <property type="component" value="Unassembled WGS sequence"/>
</dbReference>
<dbReference type="OrthoDB" id="2398441at2759"/>
<name>A0A084G0K6_PSEDA</name>
<dbReference type="EMBL" id="JOWA01000113">
    <property type="protein sequence ID" value="KEZ40868.1"/>
    <property type="molecule type" value="Genomic_DNA"/>
</dbReference>
<evidence type="ECO:0000256" key="1">
    <source>
        <dbReference type="SAM" id="MobiDB-lite"/>
    </source>
</evidence>
<dbReference type="GO" id="GO:0033768">
    <property type="term" value="C:SUMO-targeted ubiquitin ligase complex"/>
    <property type="evidence" value="ECO:0007669"/>
    <property type="project" value="TreeGrafter"/>
</dbReference>
<evidence type="ECO:0000313" key="3">
    <source>
        <dbReference type="Proteomes" id="UP000028545"/>
    </source>
</evidence>
<dbReference type="GeneID" id="27726995"/>
<comment type="caution">
    <text evidence="2">The sequence shown here is derived from an EMBL/GenBank/DDBJ whole genome shotgun (WGS) entry which is preliminary data.</text>
</comment>
<dbReference type="PANTHER" id="PTHR28042:SF1">
    <property type="entry name" value="E3 UBIQUITIN-PROTEIN LIGASE COMPLEX SLX5-SLX8 SUBUNIT SLX5"/>
    <property type="match status" value="1"/>
</dbReference>
<accession>A0A084G0K6</accession>
<reference evidence="2 3" key="1">
    <citation type="journal article" date="2014" name="Genome Announc.">
        <title>Draft genome sequence of the pathogenic fungus Scedosporium apiospermum.</title>
        <authorList>
            <person name="Vandeputte P."/>
            <person name="Ghamrawi S."/>
            <person name="Rechenmann M."/>
            <person name="Iltis A."/>
            <person name="Giraud S."/>
            <person name="Fleury M."/>
            <person name="Thornton C."/>
            <person name="Delhaes L."/>
            <person name="Meyer W."/>
            <person name="Papon N."/>
            <person name="Bouchara J.P."/>
        </authorList>
    </citation>
    <scope>NUCLEOTIDE SEQUENCE [LARGE SCALE GENOMIC DNA]</scope>
    <source>
        <strain evidence="2 3">IHEM 14462</strain>
    </source>
</reference>
<dbReference type="AlphaFoldDB" id="A0A084G0K6"/>
<dbReference type="VEuPathDB" id="FungiDB:SAPIO_CDS7923"/>
<evidence type="ECO:0008006" key="4">
    <source>
        <dbReference type="Google" id="ProtNLM"/>
    </source>
</evidence>
<dbReference type="KEGG" id="sapo:SAPIO_CDS7923"/>
<keyword evidence="3" id="KW-1185">Reference proteome</keyword>
<organism evidence="2 3">
    <name type="scientific">Pseudallescheria apiosperma</name>
    <name type="common">Scedosporium apiospermum</name>
    <dbReference type="NCBI Taxonomy" id="563466"/>
    <lineage>
        <taxon>Eukaryota</taxon>
        <taxon>Fungi</taxon>
        <taxon>Dikarya</taxon>
        <taxon>Ascomycota</taxon>
        <taxon>Pezizomycotina</taxon>
        <taxon>Sordariomycetes</taxon>
        <taxon>Hypocreomycetidae</taxon>
        <taxon>Microascales</taxon>
        <taxon>Microascaceae</taxon>
        <taxon>Scedosporium</taxon>
    </lineage>
</organism>
<evidence type="ECO:0000313" key="2">
    <source>
        <dbReference type="EMBL" id="KEZ40868.1"/>
    </source>
</evidence>
<gene>
    <name evidence="2" type="ORF">SAPIO_CDS7923</name>
</gene>